<evidence type="ECO:0000313" key="3">
    <source>
        <dbReference type="EMBL" id="AEJ60979.1"/>
    </source>
</evidence>
<dbReference type="OrthoDB" id="6301065at2"/>
<dbReference type="AlphaFoldDB" id="G0GAL4"/>
<dbReference type="STRING" id="869211.Spith_0700"/>
<dbReference type="Pfam" id="PF02517">
    <property type="entry name" value="Rce1-like"/>
    <property type="match status" value="1"/>
</dbReference>
<dbReference type="Proteomes" id="UP000007254">
    <property type="component" value="Chromosome"/>
</dbReference>
<feature type="transmembrane region" description="Helical" evidence="1">
    <location>
        <begin position="99"/>
        <end position="119"/>
    </location>
</feature>
<feature type="transmembrane region" description="Helical" evidence="1">
    <location>
        <begin position="72"/>
        <end position="93"/>
    </location>
</feature>
<feature type="domain" description="CAAX prenyl protease 2/Lysostaphin resistance protein A-like" evidence="2">
    <location>
        <begin position="40"/>
        <end position="133"/>
    </location>
</feature>
<evidence type="ECO:0000313" key="4">
    <source>
        <dbReference type="Proteomes" id="UP000007254"/>
    </source>
</evidence>
<evidence type="ECO:0000259" key="2">
    <source>
        <dbReference type="Pfam" id="PF02517"/>
    </source>
</evidence>
<organism evidence="3 4">
    <name type="scientific">Winmispira thermophila (strain ATCC 700085 / DSM 6578 / Z-1203)</name>
    <name type="common">Spirochaeta thermophila</name>
    <dbReference type="NCBI Taxonomy" id="869211"/>
    <lineage>
        <taxon>Bacteria</taxon>
        <taxon>Pseudomonadati</taxon>
        <taxon>Spirochaetota</taxon>
        <taxon>Spirochaetia</taxon>
        <taxon>Winmispirales</taxon>
        <taxon>Winmispiraceae</taxon>
        <taxon>Winmispira</taxon>
    </lineage>
</organism>
<gene>
    <name evidence="3" type="ordered locus">Spith_0700</name>
</gene>
<feature type="transmembrane region" description="Helical" evidence="1">
    <location>
        <begin position="131"/>
        <end position="150"/>
    </location>
</feature>
<dbReference type="GO" id="GO:0004175">
    <property type="term" value="F:endopeptidase activity"/>
    <property type="evidence" value="ECO:0007669"/>
    <property type="project" value="UniProtKB-ARBA"/>
</dbReference>
<protein>
    <submittedName>
        <fullName evidence="3">Abortive infection protein</fullName>
    </submittedName>
</protein>
<dbReference type="EMBL" id="CP002903">
    <property type="protein sequence ID" value="AEJ60979.1"/>
    <property type="molecule type" value="Genomic_DNA"/>
</dbReference>
<name>G0GAL4_WINT7</name>
<feature type="transmembrane region" description="Helical" evidence="1">
    <location>
        <begin position="37"/>
        <end position="60"/>
    </location>
</feature>
<keyword evidence="1" id="KW-0472">Membrane</keyword>
<sequence length="152" mass="17225">MDEKRLWVKENWWVILLFAVTILSPFFMYFLPRFSSTPPLVLLLSVPLALVHAFFEELFWRGLYIKEFPDSVVWGVVIPSLFFSLWHVAPQFAIPADDVVLFVASTLPLGFVYGFVAYATKSARWSAIGHGISGVMAYSGFLSLSLSRVLTQ</sequence>
<dbReference type="HOGENOM" id="CLU_1721210_0_0_12"/>
<dbReference type="InterPro" id="IPR003675">
    <property type="entry name" value="Rce1/LyrA-like_dom"/>
</dbReference>
<dbReference type="GO" id="GO:0080120">
    <property type="term" value="P:CAAX-box protein maturation"/>
    <property type="evidence" value="ECO:0007669"/>
    <property type="project" value="UniProtKB-ARBA"/>
</dbReference>
<accession>G0GAL4</accession>
<feature type="transmembrane region" description="Helical" evidence="1">
    <location>
        <begin position="12"/>
        <end position="31"/>
    </location>
</feature>
<proteinExistence type="predicted"/>
<dbReference type="KEGG" id="stq:Spith_0700"/>
<reference evidence="3 4" key="1">
    <citation type="submission" date="2011-06" db="EMBL/GenBank/DDBJ databases">
        <title>The complete genome of Spirochaeta thermophila DSM 6578.</title>
        <authorList>
            <consortium name="US DOE Joint Genome Institute (JGI-PGF)"/>
            <person name="Lucas S."/>
            <person name="Lapidus A."/>
            <person name="Bruce D."/>
            <person name="Goodwin L."/>
            <person name="Pitluck S."/>
            <person name="Peters L."/>
            <person name="Kyrpides N."/>
            <person name="Mavromatis K."/>
            <person name="Ivanova N."/>
            <person name="Mikailova N."/>
            <person name="Pagani I."/>
            <person name="Chertkov O."/>
            <person name="Detter J.C."/>
            <person name="Tapia R."/>
            <person name="Han C."/>
            <person name="Land M."/>
            <person name="Hauser L."/>
            <person name="Markowitz V."/>
            <person name="Cheng J.-F."/>
            <person name="Hugenholtz P."/>
            <person name="Woyke T."/>
            <person name="Wu D."/>
            <person name="Spring S."/>
            <person name="Merkhoffer B."/>
            <person name="Schneider S."/>
            <person name="Klenk H.-P."/>
            <person name="Eisen J.A."/>
        </authorList>
    </citation>
    <scope>NUCLEOTIDE SEQUENCE [LARGE SCALE GENOMIC DNA]</scope>
    <source>
        <strain evidence="4">ATCC 700085 / DSM 6578 / Z-1203</strain>
    </source>
</reference>
<keyword evidence="1" id="KW-1133">Transmembrane helix</keyword>
<keyword evidence="4" id="KW-1185">Reference proteome</keyword>
<evidence type="ECO:0000256" key="1">
    <source>
        <dbReference type="SAM" id="Phobius"/>
    </source>
</evidence>
<keyword evidence="1" id="KW-0812">Transmembrane</keyword>